<dbReference type="Pfam" id="PF01765">
    <property type="entry name" value="RRF"/>
    <property type="match status" value="1"/>
</dbReference>
<evidence type="ECO:0000256" key="3">
    <source>
        <dbReference type="ARBA" id="ARBA00024909"/>
    </source>
</evidence>
<reference evidence="6 7" key="1">
    <citation type="submission" date="2015-07" db="EMBL/GenBank/DDBJ databases">
        <title>Comparative genomics of the Sigatoka disease complex on banana suggests a link between parallel evolutionary changes in Pseudocercospora fijiensis and Pseudocercospora eumusae and increased virulence on the banana host.</title>
        <authorList>
            <person name="Chang T.-C."/>
            <person name="Salvucci A."/>
            <person name="Crous P.W."/>
            <person name="Stergiopoulos I."/>
        </authorList>
    </citation>
    <scope>NUCLEOTIDE SEQUENCE [LARGE SCALE GENOMIC DNA]</scope>
    <source>
        <strain evidence="6 7">CBS 114824</strain>
    </source>
</reference>
<dbReference type="STRING" id="321146.A0A139HYV3"/>
<dbReference type="Gene3D" id="1.10.132.20">
    <property type="entry name" value="Ribosome-recycling factor"/>
    <property type="match status" value="1"/>
</dbReference>
<gene>
    <name evidence="6" type="ORF">AC578_10204</name>
</gene>
<feature type="compositionally biased region" description="Basic and acidic residues" evidence="4">
    <location>
        <begin position="130"/>
        <end position="143"/>
    </location>
</feature>
<dbReference type="AlphaFoldDB" id="A0A139HYV3"/>
<dbReference type="PANTHER" id="PTHR20982">
    <property type="entry name" value="RIBOSOME RECYCLING FACTOR"/>
    <property type="match status" value="1"/>
</dbReference>
<name>A0A139HYV3_9PEZI</name>
<dbReference type="SUPFAM" id="SSF55194">
    <property type="entry name" value="Ribosome recycling factor, RRF"/>
    <property type="match status" value="1"/>
</dbReference>
<comment type="similarity">
    <text evidence="1">Belongs to the RRF family.</text>
</comment>
<dbReference type="Gene3D" id="3.30.1360.40">
    <property type="match status" value="1"/>
</dbReference>
<proteinExistence type="inferred from homology"/>
<dbReference type="PANTHER" id="PTHR20982:SF3">
    <property type="entry name" value="MITOCHONDRIAL RIBOSOME RECYCLING FACTOR PSEUDO 1"/>
    <property type="match status" value="1"/>
</dbReference>
<protein>
    <recommendedName>
        <fullName evidence="5">Ribosome recycling factor domain-containing protein</fullName>
    </recommendedName>
</protein>
<dbReference type="EMBL" id="LFZN01000001">
    <property type="protein sequence ID" value="KXT07670.1"/>
    <property type="molecule type" value="Genomic_DNA"/>
</dbReference>
<keyword evidence="7" id="KW-1185">Reference proteome</keyword>
<feature type="domain" description="Ribosome recycling factor" evidence="5">
    <location>
        <begin position="168"/>
        <end position="337"/>
    </location>
</feature>
<dbReference type="InterPro" id="IPR023584">
    <property type="entry name" value="Ribosome_recyc_fac_dom"/>
</dbReference>
<feature type="region of interest" description="Disordered" evidence="4">
    <location>
        <begin position="270"/>
        <end position="297"/>
    </location>
</feature>
<dbReference type="InterPro" id="IPR002661">
    <property type="entry name" value="Ribosome_recyc_fac"/>
</dbReference>
<comment type="function">
    <text evidence="3">Necessary for protein synthesis in mitochondria. Functions as a ribosome recycling factor in mitochondria.</text>
</comment>
<accession>A0A139HYV3</accession>
<dbReference type="GO" id="GO:0005739">
    <property type="term" value="C:mitochondrion"/>
    <property type="evidence" value="ECO:0007669"/>
    <property type="project" value="TreeGrafter"/>
</dbReference>
<evidence type="ECO:0000256" key="2">
    <source>
        <dbReference type="ARBA" id="ARBA00022917"/>
    </source>
</evidence>
<comment type="caution">
    <text evidence="6">The sequence shown here is derived from an EMBL/GenBank/DDBJ whole genome shotgun (WGS) entry which is preliminary data.</text>
</comment>
<sequence length="341" mass="37408">MWSKKQGVVELTLRLPAFSHGPSFSSVACASPPASCDGTEVNVWRQSLWSCIHRRMCRYCLLGKECLDGLIRRYAGSARTRQLSNHFQRTQQCRPLSRWNAGPSYASPPCNSNLRHFSTTPCLAKKGGKASREEKKADSKSSKGESANEDPYDFSALEADIARTLERLKNDLSKLRAGGRFNPEVVENLRVQPDKASNQTVKLSDVAQVIPKGRTVQILVGEKDHVKPVSSAIQSSNLSLTPQPDPTGQNPLLLILNIPPPTAESRKAAVNEATKAGDKASTNVRDARGKQQKKLRALQLNKSVRPDDLKKAGTMMEKVVEKGTAELKKIVDNAKKVLESG</sequence>
<dbReference type="PROSITE" id="PS51257">
    <property type="entry name" value="PROKAR_LIPOPROTEIN"/>
    <property type="match status" value="1"/>
</dbReference>
<dbReference type="GO" id="GO:0006412">
    <property type="term" value="P:translation"/>
    <property type="evidence" value="ECO:0007669"/>
    <property type="project" value="UniProtKB-KW"/>
</dbReference>
<dbReference type="Proteomes" id="UP000070133">
    <property type="component" value="Unassembled WGS sequence"/>
</dbReference>
<dbReference type="GO" id="GO:0043023">
    <property type="term" value="F:ribosomal large subunit binding"/>
    <property type="evidence" value="ECO:0007669"/>
    <property type="project" value="TreeGrafter"/>
</dbReference>
<keyword evidence="2" id="KW-0648">Protein biosynthesis</keyword>
<dbReference type="OrthoDB" id="407355at2759"/>
<evidence type="ECO:0000313" key="6">
    <source>
        <dbReference type="EMBL" id="KXT07670.1"/>
    </source>
</evidence>
<feature type="region of interest" description="Disordered" evidence="4">
    <location>
        <begin position="124"/>
        <end position="150"/>
    </location>
</feature>
<evidence type="ECO:0000256" key="1">
    <source>
        <dbReference type="ARBA" id="ARBA00005912"/>
    </source>
</evidence>
<evidence type="ECO:0000313" key="7">
    <source>
        <dbReference type="Proteomes" id="UP000070133"/>
    </source>
</evidence>
<organism evidence="6 7">
    <name type="scientific">Pseudocercospora eumusae</name>
    <dbReference type="NCBI Taxonomy" id="321146"/>
    <lineage>
        <taxon>Eukaryota</taxon>
        <taxon>Fungi</taxon>
        <taxon>Dikarya</taxon>
        <taxon>Ascomycota</taxon>
        <taxon>Pezizomycotina</taxon>
        <taxon>Dothideomycetes</taxon>
        <taxon>Dothideomycetidae</taxon>
        <taxon>Mycosphaerellales</taxon>
        <taxon>Mycosphaerellaceae</taxon>
        <taxon>Pseudocercospora</taxon>
    </lineage>
</organism>
<evidence type="ECO:0000259" key="5">
    <source>
        <dbReference type="Pfam" id="PF01765"/>
    </source>
</evidence>
<evidence type="ECO:0000256" key="4">
    <source>
        <dbReference type="SAM" id="MobiDB-lite"/>
    </source>
</evidence>
<dbReference type="InterPro" id="IPR036191">
    <property type="entry name" value="RRF_sf"/>
</dbReference>